<evidence type="ECO:0000256" key="3">
    <source>
        <dbReference type="RuleBase" id="RU368077"/>
    </source>
</evidence>
<evidence type="ECO:0000256" key="2">
    <source>
        <dbReference type="ARBA" id="ARBA00022801"/>
    </source>
</evidence>
<dbReference type="AlphaFoldDB" id="A0A5C7EHL7"/>
<reference evidence="4 5" key="1">
    <citation type="submission" date="2019-08" db="EMBL/GenBank/DDBJ databases">
        <title>Pelomicrobium methylotrophicum gen. nov., sp. nov. a moderately thermophilic, facultatively anaerobic, lithoautotrophic and methylotrophic bacterium isolated from a terrestrial mud volcano.</title>
        <authorList>
            <person name="Slobodkina G.B."/>
            <person name="Merkel A.Y."/>
            <person name="Slobodkin A.I."/>
        </authorList>
    </citation>
    <scope>NUCLEOTIDE SEQUENCE [LARGE SCALE GENOMIC DNA]</scope>
    <source>
        <strain evidence="4 5">SM250</strain>
    </source>
</reference>
<dbReference type="InterPro" id="IPR051540">
    <property type="entry name" value="S-2-haloacid_dehalogenase"/>
</dbReference>
<dbReference type="PANTHER" id="PTHR43316">
    <property type="entry name" value="HYDROLASE, HALOACID DELAHOGENASE-RELATED"/>
    <property type="match status" value="1"/>
</dbReference>
<organism evidence="4 5">
    <name type="scientific">Pelomicrobium methylotrophicum</name>
    <dbReference type="NCBI Taxonomy" id="2602750"/>
    <lineage>
        <taxon>Bacteria</taxon>
        <taxon>Pseudomonadati</taxon>
        <taxon>Pseudomonadota</taxon>
        <taxon>Hydrogenophilia</taxon>
        <taxon>Hydrogenophilia incertae sedis</taxon>
        <taxon>Pelomicrobium</taxon>
    </lineage>
</organism>
<dbReference type="PRINTS" id="PR00413">
    <property type="entry name" value="HADHALOGNASE"/>
</dbReference>
<dbReference type="EC" id="3.8.1.2" evidence="3"/>
<dbReference type="RefSeq" id="WP_147801168.1">
    <property type="nucleotide sequence ID" value="NZ_VPFL01000037.1"/>
</dbReference>
<dbReference type="Proteomes" id="UP000321201">
    <property type="component" value="Unassembled WGS sequence"/>
</dbReference>
<dbReference type="InterPro" id="IPR023214">
    <property type="entry name" value="HAD_sf"/>
</dbReference>
<comment type="caution">
    <text evidence="4">The sequence shown here is derived from an EMBL/GenBank/DDBJ whole genome shotgun (WGS) entry which is preliminary data.</text>
</comment>
<dbReference type="SFLD" id="SFLDS00003">
    <property type="entry name" value="Haloacid_Dehalogenase"/>
    <property type="match status" value="1"/>
</dbReference>
<keyword evidence="5" id="KW-1185">Reference proteome</keyword>
<dbReference type="InParanoid" id="A0A5C7EHL7"/>
<dbReference type="InterPro" id="IPR006439">
    <property type="entry name" value="HAD-SF_hydro_IA"/>
</dbReference>
<evidence type="ECO:0000313" key="5">
    <source>
        <dbReference type="Proteomes" id="UP000321201"/>
    </source>
</evidence>
<dbReference type="Pfam" id="PF00702">
    <property type="entry name" value="Hydrolase"/>
    <property type="match status" value="1"/>
</dbReference>
<dbReference type="FunCoup" id="A0A5C7EHL7">
    <property type="interactions" value="117"/>
</dbReference>
<proteinExistence type="inferred from homology"/>
<sequence>MPRTLLFDTWGTLVDNYSIADVIEPYVYECHLAQDIAQDWRFQQKWAMFYTTLSDNFVPHPDLTEACLRWALDRHHIQLSEAAIKDIVSQYHKLRAYPDVIGALKSLKAQGHTIKIVANPTKKMIEDHSKYAGTYEYIDEIISSGEEARAFKPSPKVFQLGIARAGCPKENILWVTGHFWEIVGAARQGLKTAWTNRARQPMLKIGITPTYTTTTLQELADLLEKEEGKKAVA</sequence>
<dbReference type="SFLD" id="SFLDG01129">
    <property type="entry name" value="C1.5:_HAD__Beta-PGM__Phosphata"/>
    <property type="match status" value="1"/>
</dbReference>
<dbReference type="OrthoDB" id="5865007at2"/>
<dbReference type="Gene3D" id="3.40.50.1000">
    <property type="entry name" value="HAD superfamily/HAD-like"/>
    <property type="match status" value="1"/>
</dbReference>
<dbReference type="GO" id="GO:0018784">
    <property type="term" value="F:(S)-2-haloacid dehalogenase activity"/>
    <property type="evidence" value="ECO:0007669"/>
    <property type="project" value="UniProtKB-UniRule"/>
</dbReference>
<keyword evidence="2 3" id="KW-0378">Hydrolase</keyword>
<gene>
    <name evidence="4" type="ORF">FR698_15900</name>
</gene>
<dbReference type="NCBIfam" id="TIGR01428">
    <property type="entry name" value="HAD_type_II"/>
    <property type="match status" value="1"/>
</dbReference>
<comment type="function">
    <text evidence="3">Catalyzes the hydrolytic dehalogenation of small (S)-2-haloalkanoic acids to yield the corresponding (R)-2-hydroxyalkanoic acids.</text>
</comment>
<dbReference type="SUPFAM" id="SSF56784">
    <property type="entry name" value="HAD-like"/>
    <property type="match status" value="1"/>
</dbReference>
<dbReference type="InterPro" id="IPR023198">
    <property type="entry name" value="PGP-like_dom2"/>
</dbReference>
<dbReference type="PANTHER" id="PTHR43316:SF3">
    <property type="entry name" value="HALOACID DEHALOGENASE, TYPE II (AFU_ORTHOLOGUE AFUA_2G07750)-RELATED"/>
    <property type="match status" value="1"/>
</dbReference>
<dbReference type="Gene3D" id="1.10.150.240">
    <property type="entry name" value="Putative phosphatase, domain 2"/>
    <property type="match status" value="1"/>
</dbReference>
<evidence type="ECO:0000313" key="4">
    <source>
        <dbReference type="EMBL" id="TXF10048.1"/>
    </source>
</evidence>
<comment type="catalytic activity">
    <reaction evidence="3">
        <text>an (S)-2-haloacid + H2O = a (2R)-2-hydroxycarboxylate + a halide anion + H(+)</text>
        <dbReference type="Rhea" id="RHEA:11192"/>
        <dbReference type="ChEBI" id="CHEBI:15377"/>
        <dbReference type="ChEBI" id="CHEBI:15378"/>
        <dbReference type="ChEBI" id="CHEBI:16042"/>
        <dbReference type="ChEBI" id="CHEBI:58314"/>
        <dbReference type="ChEBI" id="CHEBI:137405"/>
        <dbReference type="EC" id="3.8.1.2"/>
    </reaction>
</comment>
<protein>
    <recommendedName>
        <fullName evidence="3">(S)-2-haloacid dehalogenase</fullName>
        <ecNumber evidence="3">3.8.1.2</ecNumber>
    </recommendedName>
    <alternativeName>
        <fullName evidence="3">2-haloalkanoic acid dehalogenase</fullName>
    </alternativeName>
    <alternativeName>
        <fullName evidence="3">Halocarboxylic acid halidohydrolase</fullName>
    </alternativeName>
    <alternativeName>
        <fullName evidence="3">L-2-haloacid dehalogenase</fullName>
    </alternativeName>
</protein>
<dbReference type="EMBL" id="VPFL01000037">
    <property type="protein sequence ID" value="TXF10048.1"/>
    <property type="molecule type" value="Genomic_DNA"/>
</dbReference>
<dbReference type="InterPro" id="IPR006328">
    <property type="entry name" value="2-HAD"/>
</dbReference>
<comment type="similarity">
    <text evidence="1 3">Belongs to the HAD-like hydrolase superfamily. S-2-haloalkanoic acid dehalogenase family.</text>
</comment>
<dbReference type="InterPro" id="IPR036412">
    <property type="entry name" value="HAD-like_sf"/>
</dbReference>
<name>A0A5C7EHL7_9PROT</name>
<accession>A0A5C7EHL7</accession>
<dbReference type="NCBIfam" id="TIGR01493">
    <property type="entry name" value="HAD-SF-IA-v2"/>
    <property type="match status" value="1"/>
</dbReference>
<evidence type="ECO:0000256" key="1">
    <source>
        <dbReference type="ARBA" id="ARBA00008106"/>
    </source>
</evidence>